<evidence type="ECO:0000313" key="2">
    <source>
        <dbReference type="EMBL" id="PUZ44926.1"/>
    </source>
</evidence>
<proteinExistence type="predicted"/>
<dbReference type="EMBL" id="CM009756">
    <property type="protein sequence ID" value="PUZ44926.1"/>
    <property type="molecule type" value="Genomic_DNA"/>
</dbReference>
<evidence type="ECO:0000313" key="3">
    <source>
        <dbReference type="Proteomes" id="UP000244336"/>
    </source>
</evidence>
<organism evidence="2 3">
    <name type="scientific">Panicum hallii var. hallii</name>
    <dbReference type="NCBI Taxonomy" id="1504633"/>
    <lineage>
        <taxon>Eukaryota</taxon>
        <taxon>Viridiplantae</taxon>
        <taxon>Streptophyta</taxon>
        <taxon>Embryophyta</taxon>
        <taxon>Tracheophyta</taxon>
        <taxon>Spermatophyta</taxon>
        <taxon>Magnoliopsida</taxon>
        <taxon>Liliopsida</taxon>
        <taxon>Poales</taxon>
        <taxon>Poaceae</taxon>
        <taxon>PACMAD clade</taxon>
        <taxon>Panicoideae</taxon>
        <taxon>Panicodae</taxon>
        <taxon>Paniceae</taxon>
        <taxon>Panicinae</taxon>
        <taxon>Panicum</taxon>
        <taxon>Panicum sect. Panicum</taxon>
    </lineage>
</organism>
<keyword evidence="3" id="KW-1185">Reference proteome</keyword>
<dbReference type="AlphaFoldDB" id="A0A2T7CNM2"/>
<dbReference type="OrthoDB" id="695057at2759"/>
<accession>A0A2T7CNM2</accession>
<evidence type="ECO:0000256" key="1">
    <source>
        <dbReference type="SAM" id="MobiDB-lite"/>
    </source>
</evidence>
<name>A0A2T7CNM2_9POAL</name>
<dbReference type="Gramene" id="PUZ44926">
    <property type="protein sequence ID" value="PUZ44926"/>
    <property type="gene ID" value="GQ55_8G176700"/>
</dbReference>
<reference evidence="2 3" key="1">
    <citation type="submission" date="2018-04" db="EMBL/GenBank/DDBJ databases">
        <title>WGS assembly of Panicum hallii var. hallii HAL2.</title>
        <authorList>
            <person name="Lovell J."/>
            <person name="Jenkins J."/>
            <person name="Lowry D."/>
            <person name="Mamidi S."/>
            <person name="Sreedasyam A."/>
            <person name="Weng X."/>
            <person name="Barry K."/>
            <person name="Bonette J."/>
            <person name="Campitelli B."/>
            <person name="Daum C."/>
            <person name="Gordon S."/>
            <person name="Gould B."/>
            <person name="Lipzen A."/>
            <person name="MacQueen A."/>
            <person name="Palacio-Mejia J."/>
            <person name="Plott C."/>
            <person name="Shakirov E."/>
            <person name="Shu S."/>
            <person name="Yoshinaga Y."/>
            <person name="Zane M."/>
            <person name="Rokhsar D."/>
            <person name="Grimwood J."/>
            <person name="Schmutz J."/>
            <person name="Juenger T."/>
        </authorList>
    </citation>
    <scope>NUCLEOTIDE SEQUENCE [LARGE SCALE GENOMIC DNA]</scope>
    <source>
        <strain evidence="3">cv. HAL2</strain>
    </source>
</reference>
<dbReference type="Proteomes" id="UP000244336">
    <property type="component" value="Chromosome 8"/>
</dbReference>
<feature type="compositionally biased region" description="Basic and acidic residues" evidence="1">
    <location>
        <begin position="113"/>
        <end position="124"/>
    </location>
</feature>
<gene>
    <name evidence="2" type="ORF">GQ55_8G176700</name>
</gene>
<protein>
    <submittedName>
        <fullName evidence="2">Uncharacterized protein</fullName>
    </submittedName>
</protein>
<feature type="region of interest" description="Disordered" evidence="1">
    <location>
        <begin position="113"/>
        <end position="132"/>
    </location>
</feature>
<sequence>MDTVKAFKVYHTSHKKDVNETMRAEAVADGQPPLPSAEVVFKILSQNSSKTTFLKNAGIATPSSKSPLAGEEALHEGLGTERQDSAVLHQELEELKKKSEENDEALARTQRQYDELKKQQKDSNRILSQLLT</sequence>
<feature type="region of interest" description="Disordered" evidence="1">
    <location>
        <begin position="58"/>
        <end position="85"/>
    </location>
</feature>
<feature type="compositionally biased region" description="Basic and acidic residues" evidence="1">
    <location>
        <begin position="72"/>
        <end position="85"/>
    </location>
</feature>